<proteinExistence type="predicted"/>
<comment type="caution">
    <text evidence="3">The sequence shown here is derived from an EMBL/GenBank/DDBJ whole genome shotgun (WGS) entry which is preliminary data.</text>
</comment>
<dbReference type="InterPro" id="IPR007210">
    <property type="entry name" value="ABC_Gly_betaine_transp_sub-bd"/>
</dbReference>
<evidence type="ECO:0000313" key="3">
    <source>
        <dbReference type="EMBL" id="MCX5571149.1"/>
    </source>
</evidence>
<dbReference type="GO" id="GO:0022857">
    <property type="term" value="F:transmembrane transporter activity"/>
    <property type="evidence" value="ECO:0007669"/>
    <property type="project" value="InterPro"/>
</dbReference>
<dbReference type="RefSeq" id="WP_266340113.1">
    <property type="nucleotide sequence ID" value="NZ_JAPKNK010000008.1"/>
</dbReference>
<evidence type="ECO:0000313" key="4">
    <source>
        <dbReference type="Proteomes" id="UP001144805"/>
    </source>
</evidence>
<reference evidence="3" key="1">
    <citation type="submission" date="2022-11" db="EMBL/GenBank/DDBJ databases">
        <title>Biodiversity and phylogenetic relationships of bacteria.</title>
        <authorList>
            <person name="Machado R.A.R."/>
            <person name="Bhat A."/>
            <person name="Loulou A."/>
            <person name="Kallel S."/>
        </authorList>
    </citation>
    <scope>NUCLEOTIDE SEQUENCE</scope>
    <source>
        <strain evidence="3">K-TC2</strain>
    </source>
</reference>
<evidence type="ECO:0000259" key="2">
    <source>
        <dbReference type="Pfam" id="PF04069"/>
    </source>
</evidence>
<gene>
    <name evidence="3" type="ORF">OSH07_18250</name>
</gene>
<feature type="signal peptide" evidence="1">
    <location>
        <begin position="1"/>
        <end position="26"/>
    </location>
</feature>
<dbReference type="Pfam" id="PF04069">
    <property type="entry name" value="OpuAC"/>
    <property type="match status" value="1"/>
</dbReference>
<feature type="domain" description="ABC-type glycine betaine transport system substrate-binding" evidence="2">
    <location>
        <begin position="43"/>
        <end position="325"/>
    </location>
</feature>
<organism evidence="3 4">
    <name type="scientific">Kaistia nematophila</name>
    <dbReference type="NCBI Taxonomy" id="2994654"/>
    <lineage>
        <taxon>Bacteria</taxon>
        <taxon>Pseudomonadati</taxon>
        <taxon>Pseudomonadota</taxon>
        <taxon>Alphaproteobacteria</taxon>
        <taxon>Hyphomicrobiales</taxon>
        <taxon>Kaistiaceae</taxon>
        <taxon>Kaistia</taxon>
    </lineage>
</organism>
<evidence type="ECO:0000256" key="1">
    <source>
        <dbReference type="SAM" id="SignalP"/>
    </source>
</evidence>
<feature type="chain" id="PRO_5040962084" description="ABC-type glycine betaine transport system substrate-binding domain-containing protein" evidence="1">
    <location>
        <begin position="27"/>
        <end position="348"/>
    </location>
</feature>
<dbReference type="Gene3D" id="3.40.190.100">
    <property type="entry name" value="Glycine betaine-binding periplasmic protein, domain 2"/>
    <property type="match status" value="1"/>
</dbReference>
<dbReference type="SUPFAM" id="SSF53850">
    <property type="entry name" value="Periplasmic binding protein-like II"/>
    <property type="match status" value="1"/>
</dbReference>
<dbReference type="Proteomes" id="UP001144805">
    <property type="component" value="Unassembled WGS sequence"/>
</dbReference>
<name>A0A9X3E3M2_9HYPH</name>
<accession>A0A9X3E3M2</accession>
<protein>
    <recommendedName>
        <fullName evidence="2">ABC-type glycine betaine transport system substrate-binding domain-containing protein</fullName>
    </recommendedName>
</protein>
<sequence>MIFKSGGIAAAIAVALLTATSHSALAQDADTQATDAASCGTDKTIDIAEMTWPSAAALAHIHAIILEKGFGCSVEIVTGDTVPTSSSMLTRGSPAIAPELWTSTIREPWAKGLADGNVVELAPAITDGTVEGWFIPRYVQKAHPDLKTVQDVIAHPELFRDPEDGSKGRLYSCPPGWACEISTGALFEALGMKDKGWNLFSPGSGGALDASIARAFTREEPILFYYWGPTAILGKYDAVQLDLGPTKPEVYECNTNRDCDKAPEVTAYPSSPAVVGAASWVKTDAPNVAGYLAKVGLTNAEISEILVYGDENKADAAATALNFLKTKQDRWTSWVPAAVAEKVKASLN</sequence>
<dbReference type="AlphaFoldDB" id="A0A9X3E3M2"/>
<dbReference type="EMBL" id="JAPKNK010000008">
    <property type="protein sequence ID" value="MCX5571149.1"/>
    <property type="molecule type" value="Genomic_DNA"/>
</dbReference>
<dbReference type="GO" id="GO:0043190">
    <property type="term" value="C:ATP-binding cassette (ABC) transporter complex"/>
    <property type="evidence" value="ECO:0007669"/>
    <property type="project" value="InterPro"/>
</dbReference>
<keyword evidence="1" id="KW-0732">Signal</keyword>
<keyword evidence="4" id="KW-1185">Reference proteome</keyword>